<accession>A0A1H0CYQ7</accession>
<keyword evidence="1" id="KW-0472">Membrane</keyword>
<dbReference type="STRING" id="645274.SAMN04487901_11741"/>
<reference evidence="3 4" key="2">
    <citation type="submission" date="2016-10" db="EMBL/GenBank/DDBJ databases">
        <authorList>
            <person name="Varghese N."/>
            <person name="Submissions S."/>
        </authorList>
    </citation>
    <scope>NUCLEOTIDE SEQUENCE</scope>
    <source>
        <strain evidence="3">BP1-145</strain>
        <strain evidence="4">BP1-148</strain>
    </source>
</reference>
<proteinExistence type="predicted"/>
<dbReference type="EMBL" id="FNIW01000001">
    <property type="protein sequence ID" value="SDN62988.1"/>
    <property type="molecule type" value="Genomic_DNA"/>
</dbReference>
<gene>
    <name evidence="3" type="ORF">SAMN04487900_101170</name>
    <name evidence="2" type="ORF">SAMN04487901_11741</name>
</gene>
<feature type="transmembrane region" description="Helical" evidence="1">
    <location>
        <begin position="6"/>
        <end position="26"/>
    </location>
</feature>
<evidence type="ECO:0000313" key="5">
    <source>
        <dbReference type="Proteomes" id="UP000199134"/>
    </source>
</evidence>
<keyword evidence="1" id="KW-1133">Transmembrane helix</keyword>
<evidence type="ECO:0000313" key="2">
    <source>
        <dbReference type="EMBL" id="SDH12304.1"/>
    </source>
</evidence>
<dbReference type="AlphaFoldDB" id="A0A1H0CYQ7"/>
<evidence type="ECO:0000313" key="3">
    <source>
        <dbReference type="EMBL" id="SDN62988.1"/>
    </source>
</evidence>
<evidence type="ECO:0000256" key="1">
    <source>
        <dbReference type="SAM" id="Phobius"/>
    </source>
</evidence>
<sequence length="35" mass="3886">MGTTNLTIMLIYALVILAMVVGLFVLDTVHHRSNK</sequence>
<keyword evidence="4" id="KW-1185">Reference proteome</keyword>
<protein>
    <submittedName>
        <fullName evidence="3">Uncharacterized protein</fullName>
    </submittedName>
</protein>
<dbReference type="Proteomes" id="UP000199134">
    <property type="component" value="Unassembled WGS sequence"/>
</dbReference>
<dbReference type="Proteomes" id="UP000198779">
    <property type="component" value="Unassembled WGS sequence"/>
</dbReference>
<keyword evidence="1" id="KW-0812">Transmembrane</keyword>
<evidence type="ECO:0000313" key="4">
    <source>
        <dbReference type="Proteomes" id="UP000198779"/>
    </source>
</evidence>
<reference evidence="2 5" key="1">
    <citation type="submission" date="2016-10" db="EMBL/GenBank/DDBJ databases">
        <authorList>
            <person name="de Groot N.N."/>
        </authorList>
    </citation>
    <scope>NUCLEOTIDE SEQUENCE [LARGE SCALE GENOMIC DNA]</scope>
    <source>
        <strain evidence="5">BP1-145</strain>
        <strain evidence="2">BP1-148</strain>
    </source>
</reference>
<name>A0A1H0CYQ7_9BACT</name>
<organism evidence="3 5">
    <name type="scientific">Prevotella communis</name>
    <dbReference type="NCBI Taxonomy" id="2913614"/>
    <lineage>
        <taxon>Bacteria</taxon>
        <taxon>Pseudomonadati</taxon>
        <taxon>Bacteroidota</taxon>
        <taxon>Bacteroidia</taxon>
        <taxon>Bacteroidales</taxon>
        <taxon>Prevotellaceae</taxon>
        <taxon>Prevotella</taxon>
    </lineage>
</organism>
<dbReference type="EMBL" id="FNCQ01000017">
    <property type="protein sequence ID" value="SDH12304.1"/>
    <property type="molecule type" value="Genomic_DNA"/>
</dbReference>
<accession>A0A1G7ZUH3</accession>